<protein>
    <submittedName>
        <fullName evidence="2">Uncharacterized protein</fullName>
    </submittedName>
</protein>
<accession>A0A4P2Q9W8</accession>
<organism evidence="2 3">
    <name type="scientific">Sorangium cellulosum</name>
    <name type="common">Polyangium cellulosum</name>
    <dbReference type="NCBI Taxonomy" id="56"/>
    <lineage>
        <taxon>Bacteria</taxon>
        <taxon>Pseudomonadati</taxon>
        <taxon>Myxococcota</taxon>
        <taxon>Polyangia</taxon>
        <taxon>Polyangiales</taxon>
        <taxon>Polyangiaceae</taxon>
        <taxon>Sorangium</taxon>
    </lineage>
</organism>
<dbReference type="EMBL" id="CP012670">
    <property type="protein sequence ID" value="AUX26395.1"/>
    <property type="molecule type" value="Genomic_DNA"/>
</dbReference>
<evidence type="ECO:0000256" key="1">
    <source>
        <dbReference type="SAM" id="MobiDB-lite"/>
    </source>
</evidence>
<feature type="compositionally biased region" description="Gly residues" evidence="1">
    <location>
        <begin position="50"/>
        <end position="65"/>
    </location>
</feature>
<name>A0A4P2Q9W8_SORCE</name>
<reference evidence="2 3" key="1">
    <citation type="submission" date="2015-09" db="EMBL/GenBank/DDBJ databases">
        <title>Sorangium comparison.</title>
        <authorList>
            <person name="Zaburannyi N."/>
            <person name="Bunk B."/>
            <person name="Overmann J."/>
            <person name="Mueller R."/>
        </authorList>
    </citation>
    <scope>NUCLEOTIDE SEQUENCE [LARGE SCALE GENOMIC DNA]</scope>
    <source>
        <strain evidence="2 3">So ceGT47</strain>
    </source>
</reference>
<evidence type="ECO:0000313" key="2">
    <source>
        <dbReference type="EMBL" id="AUX26395.1"/>
    </source>
</evidence>
<gene>
    <name evidence="2" type="ORF">SOCEGT47_069560</name>
</gene>
<sequence length="226" mass="23220">MQSGESMTHTTLLLIPLASLLLAACGPVIIDGTPTDDIGQPVAPAHDGGTDGCSGEGGSDGGGEPGPTTLANAMTRAQSDALWDEYWAQQEVQSGSTGGGGTAPELDPDDLFLRISDVGVTCDSPTTHLTCGGHWKVNFIVPTAYQQVGVYDINAPGGIGVTGNFFETGEPYTPGSEDDCAQGGGTLWQGTLEILAINDAEVRFRLDVGSFGDADPSGEYTAPRCP</sequence>
<evidence type="ECO:0000313" key="3">
    <source>
        <dbReference type="Proteomes" id="UP000295781"/>
    </source>
</evidence>
<feature type="region of interest" description="Disordered" evidence="1">
    <location>
        <begin position="35"/>
        <end position="70"/>
    </location>
</feature>
<dbReference type="AlphaFoldDB" id="A0A4P2Q9W8"/>
<proteinExistence type="predicted"/>
<dbReference type="Proteomes" id="UP000295781">
    <property type="component" value="Chromosome"/>
</dbReference>